<dbReference type="OrthoDB" id="4342394at2759"/>
<evidence type="ECO:0000313" key="2">
    <source>
        <dbReference type="EMBL" id="OQD64649.1"/>
    </source>
</evidence>
<organism evidence="2 3">
    <name type="scientific">Penicillium polonicum</name>
    <dbReference type="NCBI Taxonomy" id="60169"/>
    <lineage>
        <taxon>Eukaryota</taxon>
        <taxon>Fungi</taxon>
        <taxon>Dikarya</taxon>
        <taxon>Ascomycota</taxon>
        <taxon>Pezizomycotina</taxon>
        <taxon>Eurotiomycetes</taxon>
        <taxon>Eurotiomycetidae</taxon>
        <taxon>Eurotiales</taxon>
        <taxon>Aspergillaceae</taxon>
        <taxon>Penicillium</taxon>
    </lineage>
</organism>
<proteinExistence type="predicted"/>
<name>A0A1V6NJ60_PENPO</name>
<comment type="caution">
    <text evidence="2">The sequence shown here is derived from an EMBL/GenBank/DDBJ whole genome shotgun (WGS) entry which is preliminary data.</text>
</comment>
<protein>
    <submittedName>
        <fullName evidence="2">Uncharacterized protein</fullName>
    </submittedName>
</protein>
<feature type="region of interest" description="Disordered" evidence="1">
    <location>
        <begin position="182"/>
        <end position="201"/>
    </location>
</feature>
<dbReference type="Proteomes" id="UP000191408">
    <property type="component" value="Unassembled WGS sequence"/>
</dbReference>
<accession>A0A1V6NJ60</accession>
<reference evidence="3" key="1">
    <citation type="journal article" date="2017" name="Nat. Microbiol.">
        <title>Global analysis of biosynthetic gene clusters reveals vast potential of secondary metabolite production in Penicillium species.</title>
        <authorList>
            <person name="Nielsen J.C."/>
            <person name="Grijseels S."/>
            <person name="Prigent S."/>
            <person name="Ji B."/>
            <person name="Dainat J."/>
            <person name="Nielsen K.F."/>
            <person name="Frisvad J.C."/>
            <person name="Workman M."/>
            <person name="Nielsen J."/>
        </authorList>
    </citation>
    <scope>NUCLEOTIDE SEQUENCE [LARGE SCALE GENOMIC DNA]</scope>
    <source>
        <strain evidence="3">IBT 4502</strain>
    </source>
</reference>
<sequence length="210" mass="23833">MSELLCQSQESKIGPGCDDHPPQYDSCQPSQDLLTSVIENEHTRRILLQRIDNLGTELVNLADKNLTDTDYLLLDELWRGMGRIFTEGSHMATELADVYKERTVGNTELYTAMLRLTASEFDQTYASLRRDPNQQMGHEGYNSQRSLRTKQIEGAGSPCSCDRFFELSAKVDKINDQLGQSLQSHDTAGKTTHDTPVKPPRSFWKRIVKH</sequence>
<keyword evidence="3" id="KW-1185">Reference proteome</keyword>
<gene>
    <name evidence="2" type="ORF">PENPOL_c007G02126</name>
</gene>
<evidence type="ECO:0000313" key="3">
    <source>
        <dbReference type="Proteomes" id="UP000191408"/>
    </source>
</evidence>
<evidence type="ECO:0000256" key="1">
    <source>
        <dbReference type="SAM" id="MobiDB-lite"/>
    </source>
</evidence>
<dbReference type="AlphaFoldDB" id="A0A1V6NJ60"/>
<dbReference type="EMBL" id="MDYM01000007">
    <property type="protein sequence ID" value="OQD64649.1"/>
    <property type="molecule type" value="Genomic_DNA"/>
</dbReference>
<feature type="compositionally biased region" description="Basic and acidic residues" evidence="1">
    <location>
        <begin position="187"/>
        <end position="196"/>
    </location>
</feature>